<evidence type="ECO:0008006" key="4">
    <source>
        <dbReference type="Google" id="ProtNLM"/>
    </source>
</evidence>
<feature type="chain" id="PRO_5008889678" description="Translocon-associated protein subunit beta" evidence="1">
    <location>
        <begin position="26"/>
        <end position="172"/>
    </location>
</feature>
<name>A0A1C7NFR8_9FUNG</name>
<dbReference type="EMBL" id="LUGH01000225">
    <property type="protein sequence ID" value="OBZ87406.1"/>
    <property type="molecule type" value="Genomic_DNA"/>
</dbReference>
<feature type="signal peptide" evidence="1">
    <location>
        <begin position="1"/>
        <end position="25"/>
    </location>
</feature>
<dbReference type="OrthoDB" id="2278235at2759"/>
<protein>
    <recommendedName>
        <fullName evidence="4">Translocon-associated protein subunit beta</fullName>
    </recommendedName>
</protein>
<dbReference type="Proteomes" id="UP000093000">
    <property type="component" value="Unassembled WGS sequence"/>
</dbReference>
<dbReference type="AlphaFoldDB" id="A0A1C7NFR8"/>
<evidence type="ECO:0000256" key="1">
    <source>
        <dbReference type="SAM" id="SignalP"/>
    </source>
</evidence>
<gene>
    <name evidence="2" type="ORF">A0J61_04540</name>
</gene>
<dbReference type="InParanoid" id="A0A1C7NFR8"/>
<reference evidence="2 3" key="1">
    <citation type="submission" date="2016-03" db="EMBL/GenBank/DDBJ databases">
        <title>Choanephora cucurbitarum.</title>
        <authorList>
            <person name="Min B."/>
            <person name="Park H."/>
            <person name="Park J.-H."/>
            <person name="Shin H.-D."/>
            <person name="Choi I.-G."/>
        </authorList>
    </citation>
    <scope>NUCLEOTIDE SEQUENCE [LARGE SCALE GENOMIC DNA]</scope>
    <source>
        <strain evidence="2 3">KUS-F28377</strain>
    </source>
</reference>
<evidence type="ECO:0000313" key="3">
    <source>
        <dbReference type="Proteomes" id="UP000093000"/>
    </source>
</evidence>
<evidence type="ECO:0000313" key="2">
    <source>
        <dbReference type="EMBL" id="OBZ87406.1"/>
    </source>
</evidence>
<proteinExistence type="predicted"/>
<keyword evidence="3" id="KW-1185">Reference proteome</keyword>
<comment type="caution">
    <text evidence="2">The sequence shown here is derived from an EMBL/GenBank/DDBJ whole genome shotgun (WGS) entry which is preliminary data.</text>
</comment>
<organism evidence="2 3">
    <name type="scientific">Choanephora cucurbitarum</name>
    <dbReference type="NCBI Taxonomy" id="101091"/>
    <lineage>
        <taxon>Eukaryota</taxon>
        <taxon>Fungi</taxon>
        <taxon>Fungi incertae sedis</taxon>
        <taxon>Mucoromycota</taxon>
        <taxon>Mucoromycotina</taxon>
        <taxon>Mucoromycetes</taxon>
        <taxon>Mucorales</taxon>
        <taxon>Mucorineae</taxon>
        <taxon>Choanephoraceae</taxon>
        <taxon>Choanephoroideae</taxon>
        <taxon>Choanephora</taxon>
    </lineage>
</organism>
<accession>A0A1C7NFR8</accession>
<keyword evidence="1" id="KW-0732">Signal</keyword>
<sequence>MKVSIKCQTSILIAILSLLLSAVHAQLGPVVLSPEQNATVPAGGKMDIVYQYQNVGNGSYSVDIQLWQDAAATIPISDVVKDQEIKAGNSSGVKVNFYLNTTYSWNVPHGLNKTFWLTVTETAETKLYAKGISLRSRPVMLHTSAAKLHFTPTSMAYLLASSVCLLFIHSLV</sequence>